<keyword evidence="7" id="KW-1185">Reference proteome</keyword>
<dbReference type="SUPFAM" id="SSF53756">
    <property type="entry name" value="UDP-Glycosyltransferase/glycogen phosphorylase"/>
    <property type="match status" value="1"/>
</dbReference>
<dbReference type="PANTHER" id="PTHR11926:SF1560">
    <property type="entry name" value="UDP-GLYCOSYLTRANSFERASE 74E1-RELATED"/>
    <property type="match status" value="1"/>
</dbReference>
<dbReference type="Pfam" id="PF00201">
    <property type="entry name" value="UDPGT"/>
    <property type="match status" value="1"/>
</dbReference>
<dbReference type="Proteomes" id="UP001054252">
    <property type="component" value="Unassembled WGS sequence"/>
</dbReference>
<dbReference type="GO" id="GO:0080043">
    <property type="term" value="F:quercetin 3-O-glucosyltransferase activity"/>
    <property type="evidence" value="ECO:0007669"/>
    <property type="project" value="TreeGrafter"/>
</dbReference>
<dbReference type="PROSITE" id="PS00375">
    <property type="entry name" value="UDPGT"/>
    <property type="match status" value="1"/>
</dbReference>
<dbReference type="PANTHER" id="PTHR11926">
    <property type="entry name" value="GLUCOSYL/GLUCURONOSYL TRANSFERASES"/>
    <property type="match status" value="1"/>
</dbReference>
<dbReference type="EMBL" id="BPVZ01000112">
    <property type="protein sequence ID" value="GKV35673.1"/>
    <property type="molecule type" value="Genomic_DNA"/>
</dbReference>
<keyword evidence="3 4" id="KW-0808">Transferase</keyword>
<evidence type="ECO:0000256" key="5">
    <source>
        <dbReference type="RuleBase" id="RU362057"/>
    </source>
</evidence>
<keyword evidence="2 4" id="KW-0328">Glycosyltransferase</keyword>
<dbReference type="CDD" id="cd03784">
    <property type="entry name" value="GT1_Gtf-like"/>
    <property type="match status" value="1"/>
</dbReference>
<comment type="caution">
    <text evidence="6">The sequence shown here is derived from an EMBL/GenBank/DDBJ whole genome shotgun (WGS) entry which is preliminary data.</text>
</comment>
<dbReference type="InterPro" id="IPR035595">
    <property type="entry name" value="UDP_glycos_trans_CS"/>
</dbReference>
<proteinExistence type="inferred from homology"/>
<dbReference type="GO" id="GO:0080044">
    <property type="term" value="F:quercetin 7-O-glucosyltransferase activity"/>
    <property type="evidence" value="ECO:0007669"/>
    <property type="project" value="TreeGrafter"/>
</dbReference>
<organism evidence="6 7">
    <name type="scientific">Rubroshorea leprosula</name>
    <dbReference type="NCBI Taxonomy" id="152421"/>
    <lineage>
        <taxon>Eukaryota</taxon>
        <taxon>Viridiplantae</taxon>
        <taxon>Streptophyta</taxon>
        <taxon>Embryophyta</taxon>
        <taxon>Tracheophyta</taxon>
        <taxon>Spermatophyta</taxon>
        <taxon>Magnoliopsida</taxon>
        <taxon>eudicotyledons</taxon>
        <taxon>Gunneridae</taxon>
        <taxon>Pentapetalae</taxon>
        <taxon>rosids</taxon>
        <taxon>malvids</taxon>
        <taxon>Malvales</taxon>
        <taxon>Dipterocarpaceae</taxon>
        <taxon>Rubroshorea</taxon>
    </lineage>
</organism>
<gene>
    <name evidence="6" type="ORF">SLEP1_g43911</name>
</gene>
<dbReference type="InterPro" id="IPR002213">
    <property type="entry name" value="UDP_glucos_trans"/>
</dbReference>
<dbReference type="EC" id="2.4.1.-" evidence="5"/>
<evidence type="ECO:0000256" key="4">
    <source>
        <dbReference type="RuleBase" id="RU003718"/>
    </source>
</evidence>
<reference evidence="6 7" key="1">
    <citation type="journal article" date="2021" name="Commun. Biol.">
        <title>The genome of Shorea leprosula (Dipterocarpaceae) highlights the ecological relevance of drought in aseasonal tropical rainforests.</title>
        <authorList>
            <person name="Ng K.K.S."/>
            <person name="Kobayashi M.J."/>
            <person name="Fawcett J.A."/>
            <person name="Hatakeyama M."/>
            <person name="Paape T."/>
            <person name="Ng C.H."/>
            <person name="Ang C.C."/>
            <person name="Tnah L.H."/>
            <person name="Lee C.T."/>
            <person name="Nishiyama T."/>
            <person name="Sese J."/>
            <person name="O'Brien M.J."/>
            <person name="Copetti D."/>
            <person name="Mohd Noor M.I."/>
            <person name="Ong R.C."/>
            <person name="Putra M."/>
            <person name="Sireger I.Z."/>
            <person name="Indrioko S."/>
            <person name="Kosugi Y."/>
            <person name="Izuno A."/>
            <person name="Isagi Y."/>
            <person name="Lee S.L."/>
            <person name="Shimizu K.K."/>
        </authorList>
    </citation>
    <scope>NUCLEOTIDE SEQUENCE [LARGE SCALE GENOMIC DNA]</scope>
    <source>
        <strain evidence="6">214</strain>
    </source>
</reference>
<sequence>MAASKHVAVLAFPFTSHAATLLSLIRRISEAAPDVSFFFFSTAQSNDSVFSKSEEHGKIRPYSVSNGLPEGYVFKGNFYEAAKYFVKALPGNFKSAIDKIVEETGKGFDCLVTDAFYWFGADLAEELQVPWLPLWIAGPRSLFLHLETDKIRQYIKSYGSKEKTLDLFPEFSAIRACDLQPEITSEDMDDPVTVMLHKMGLELPRATAIVGDSYEELDTTIVNMLRSRIQKYLPVGPLFLTSQPPSFVDPHGCLEWLNKHQTASVVYIGFGTALKPPPHELVALAEAMEEMGLPYLWSLKGEPEQELPRTFVERTRQKGKIVPWTPQRQVLGHPSVGVHVTHGGWKSVMESILGGVPLICRPFFADNQLNSRTVEAVWGIGLTVEGGVFTKEGTLKALNSILFDEEGKKMRKKIEIHKELVHKTVEPNSSSTENFNTLVKIIREH</sequence>
<dbReference type="AlphaFoldDB" id="A0AAV5LF49"/>
<name>A0AAV5LF49_9ROSI</name>
<evidence type="ECO:0000256" key="1">
    <source>
        <dbReference type="ARBA" id="ARBA00009995"/>
    </source>
</evidence>
<dbReference type="FunFam" id="3.40.50.2000:FF:000091">
    <property type="entry name" value="Glycosyltransferase"/>
    <property type="match status" value="1"/>
</dbReference>
<evidence type="ECO:0000256" key="2">
    <source>
        <dbReference type="ARBA" id="ARBA00022676"/>
    </source>
</evidence>
<dbReference type="Gene3D" id="3.40.50.2000">
    <property type="entry name" value="Glycogen Phosphorylase B"/>
    <property type="match status" value="2"/>
</dbReference>
<evidence type="ECO:0000313" key="7">
    <source>
        <dbReference type="Proteomes" id="UP001054252"/>
    </source>
</evidence>
<comment type="similarity">
    <text evidence="1 4">Belongs to the UDP-glycosyltransferase family.</text>
</comment>
<protein>
    <recommendedName>
        <fullName evidence="5">Glycosyltransferase</fullName>
        <ecNumber evidence="5">2.4.1.-</ecNumber>
    </recommendedName>
</protein>
<accession>A0AAV5LF49</accession>
<evidence type="ECO:0000256" key="3">
    <source>
        <dbReference type="ARBA" id="ARBA00022679"/>
    </source>
</evidence>
<evidence type="ECO:0000313" key="6">
    <source>
        <dbReference type="EMBL" id="GKV35673.1"/>
    </source>
</evidence>